<accession>A0ACC2NMP7</accession>
<sequence length="155" mass="17723">MGSRASRRIPRENNDFLSYSCVTKHPGIEQHYPSYWTGILKCNQCYRRDHYSIAEPVGRVDTVHMIVPRNSIHCECQSCGTRILFERPVIRCGMCSDQYLPNLILINMRQQREANAHLQAGEMNGDDSDIPENDRESDSKSGDQADPEVLLIDPQ</sequence>
<gene>
    <name evidence="1" type="ORF">QAD02_003352</name>
</gene>
<protein>
    <submittedName>
        <fullName evidence="1">Uncharacterized protein</fullName>
    </submittedName>
</protein>
<reference evidence="1" key="1">
    <citation type="submission" date="2023-04" db="EMBL/GenBank/DDBJ databases">
        <title>A chromosome-level genome assembly of the parasitoid wasp Eretmocerus hayati.</title>
        <authorList>
            <person name="Zhong Y."/>
            <person name="Liu S."/>
            <person name="Liu Y."/>
        </authorList>
    </citation>
    <scope>NUCLEOTIDE SEQUENCE</scope>
    <source>
        <strain evidence="1">ZJU_SS_LIU_2023</strain>
    </source>
</reference>
<organism evidence="1 2">
    <name type="scientific">Eretmocerus hayati</name>
    <dbReference type="NCBI Taxonomy" id="131215"/>
    <lineage>
        <taxon>Eukaryota</taxon>
        <taxon>Metazoa</taxon>
        <taxon>Ecdysozoa</taxon>
        <taxon>Arthropoda</taxon>
        <taxon>Hexapoda</taxon>
        <taxon>Insecta</taxon>
        <taxon>Pterygota</taxon>
        <taxon>Neoptera</taxon>
        <taxon>Endopterygota</taxon>
        <taxon>Hymenoptera</taxon>
        <taxon>Apocrita</taxon>
        <taxon>Proctotrupomorpha</taxon>
        <taxon>Chalcidoidea</taxon>
        <taxon>Aphelinidae</taxon>
        <taxon>Aphelininae</taxon>
        <taxon>Eretmocerus</taxon>
    </lineage>
</organism>
<keyword evidence="2" id="KW-1185">Reference proteome</keyword>
<dbReference type="Proteomes" id="UP001239111">
    <property type="component" value="Chromosome 3"/>
</dbReference>
<dbReference type="EMBL" id="CM056743">
    <property type="protein sequence ID" value="KAJ8672093.1"/>
    <property type="molecule type" value="Genomic_DNA"/>
</dbReference>
<name>A0ACC2NMP7_9HYME</name>
<comment type="caution">
    <text evidence="1">The sequence shown here is derived from an EMBL/GenBank/DDBJ whole genome shotgun (WGS) entry which is preliminary data.</text>
</comment>
<proteinExistence type="predicted"/>
<evidence type="ECO:0000313" key="2">
    <source>
        <dbReference type="Proteomes" id="UP001239111"/>
    </source>
</evidence>
<evidence type="ECO:0000313" key="1">
    <source>
        <dbReference type="EMBL" id="KAJ8672093.1"/>
    </source>
</evidence>